<dbReference type="GO" id="GO:0071013">
    <property type="term" value="C:catalytic step 2 spliceosome"/>
    <property type="evidence" value="ECO:0007669"/>
    <property type="project" value="TreeGrafter"/>
</dbReference>
<dbReference type="OrthoDB" id="3938623at2759"/>
<dbReference type="Pfam" id="PF02847">
    <property type="entry name" value="MA3"/>
    <property type="match status" value="1"/>
</dbReference>
<feature type="compositionally biased region" description="Low complexity" evidence="9">
    <location>
        <begin position="21"/>
        <end position="30"/>
    </location>
</feature>
<feature type="compositionally biased region" description="Basic and acidic residues" evidence="9">
    <location>
        <begin position="32"/>
        <end position="61"/>
    </location>
</feature>
<feature type="domain" description="MI" evidence="10">
    <location>
        <begin position="392"/>
        <end position="508"/>
    </location>
</feature>
<dbReference type="InterPro" id="IPR003891">
    <property type="entry name" value="Initiation_fac_eIF4g_MI"/>
</dbReference>
<dbReference type="Proteomes" id="UP000594364">
    <property type="component" value="Chromosome 3"/>
</dbReference>
<feature type="region of interest" description="Disordered" evidence="9">
    <location>
        <begin position="349"/>
        <end position="385"/>
    </location>
</feature>
<evidence type="ECO:0000256" key="8">
    <source>
        <dbReference type="ARBA" id="ARBA00069506"/>
    </source>
</evidence>
<sequence length="742" mass="84208">MASADVGIPRRERDRGERGPQRSQRSQRQRPPQRDGDSYRPPPRERTPPPVRTEEEKQAAAKAEYEKLLNMRSGGTYIPPARLRALQAQITDKTSKEYQRMAWEALKKSINGLINKVNTANIKYIVPELFGENLIRGRGLFCRSIMKAQAASLPFTPIYAAMAAIVNTKLPQVGELLIKRLIMQFRKGFKRNDKSVCLSSTTFLAHLINQQVQHEMLAGQILLLLLHKPTDDSVEIAVGFSREVGQYLEDMQPSISVAVFDQFRNILHEADIDKRTQYMIEVLFQVRKDKFKDNPAIKEELDLVEEEDQITHRVELDGEIDVQDGLNIFKFDAEWEDHEEAYKKLKAEILGEGSDYEDDDEDADESSEEEEEEEEETRAMEIKDQSNTDLVNLRRTIYLTIMSSADPEEAVHKLMKINLPAGQEPELPSMIVECCSQEKTYTKFFGLIGERFAKINRLWCDLFEQSFAKYYDTIHRYENNKLRNIAQLFGHMLGVDSIGWHCLSVIHLNEDETTSSSRIFIKILFQSIVEEIGTPKLKARMTDDMLRPNLEGIFPKDNARNIRFSINYFTSIGLGALTEEMREHLQNMPKPALPAPAAADESDSDSAPHTRPAHDRGRGPLPLAESGAAPHRELPPPAEEDGVLVRTVGLNLGLGLGPDLHPTVRAHARDRPPDAIGEIRTLLHHIDDADDPCLRHDHGPHLQKDVELEAHHTARVADLRHLVDALARRLQNQAPMAETALL</sequence>
<dbReference type="SMART" id="SM00543">
    <property type="entry name" value="MIF4G"/>
    <property type="match status" value="1"/>
</dbReference>
<keyword evidence="12" id="KW-1185">Reference proteome</keyword>
<comment type="similarity">
    <text evidence="2">Belongs to the CWC22 family.</text>
</comment>
<feature type="region of interest" description="Disordered" evidence="9">
    <location>
        <begin position="585"/>
        <end position="639"/>
    </location>
</feature>
<dbReference type="PROSITE" id="PS51366">
    <property type="entry name" value="MI"/>
    <property type="match status" value="1"/>
</dbReference>
<accession>A0A7S9KSC0</accession>
<evidence type="ECO:0000256" key="7">
    <source>
        <dbReference type="ARBA" id="ARBA00040804"/>
    </source>
</evidence>
<dbReference type="InterPro" id="IPR050781">
    <property type="entry name" value="CWC22_splicing_factor"/>
</dbReference>
<dbReference type="InterPro" id="IPR003890">
    <property type="entry name" value="MIF4G-like_typ-3"/>
</dbReference>
<feature type="compositionally biased region" description="Acidic residues" evidence="9">
    <location>
        <begin position="354"/>
        <end position="376"/>
    </location>
</feature>
<proteinExistence type="inferred from homology"/>
<keyword evidence="6" id="KW-0539">Nucleus</keyword>
<gene>
    <name evidence="11" type="primary">CWC22</name>
    <name evidence="11" type="ORF">C2857_004321</name>
</gene>
<evidence type="ECO:0000256" key="6">
    <source>
        <dbReference type="ARBA" id="ARBA00023242"/>
    </source>
</evidence>
<comment type="subcellular location">
    <subcellularLocation>
        <location evidence="1">Nucleus</location>
    </subcellularLocation>
</comment>
<evidence type="ECO:0000256" key="1">
    <source>
        <dbReference type="ARBA" id="ARBA00004123"/>
    </source>
</evidence>
<dbReference type="FunFam" id="1.25.40.180:FF:000004">
    <property type="entry name" value="pre-mRNA-splicing factor CWC22 homolog"/>
    <property type="match status" value="1"/>
</dbReference>
<evidence type="ECO:0000256" key="4">
    <source>
        <dbReference type="ARBA" id="ARBA00022728"/>
    </source>
</evidence>
<dbReference type="InterPro" id="IPR016024">
    <property type="entry name" value="ARM-type_fold"/>
</dbReference>
<feature type="compositionally biased region" description="Basic and acidic residues" evidence="9">
    <location>
        <begin position="606"/>
        <end position="618"/>
    </location>
</feature>
<evidence type="ECO:0000256" key="5">
    <source>
        <dbReference type="ARBA" id="ARBA00023187"/>
    </source>
</evidence>
<evidence type="ECO:0000256" key="3">
    <source>
        <dbReference type="ARBA" id="ARBA00022664"/>
    </source>
</evidence>
<keyword evidence="3" id="KW-0507">mRNA processing</keyword>
<evidence type="ECO:0000313" key="12">
    <source>
        <dbReference type="Proteomes" id="UP000594364"/>
    </source>
</evidence>
<dbReference type="PANTHER" id="PTHR18034">
    <property type="entry name" value="CELL CYCLE CONTROL PROTEIN CWF22-RELATED"/>
    <property type="match status" value="1"/>
</dbReference>
<evidence type="ECO:0000259" key="10">
    <source>
        <dbReference type="PROSITE" id="PS51366"/>
    </source>
</evidence>
<name>A0A7S9KSC0_EPIFF</name>
<dbReference type="GO" id="GO:0000398">
    <property type="term" value="P:mRNA splicing, via spliceosome"/>
    <property type="evidence" value="ECO:0007669"/>
    <property type="project" value="TreeGrafter"/>
</dbReference>
<dbReference type="SMART" id="SM00544">
    <property type="entry name" value="MA3"/>
    <property type="match status" value="1"/>
</dbReference>
<evidence type="ECO:0000256" key="2">
    <source>
        <dbReference type="ARBA" id="ARBA00006856"/>
    </source>
</evidence>
<dbReference type="Gene3D" id="1.25.40.180">
    <property type="match status" value="1"/>
</dbReference>
<dbReference type="GO" id="GO:0003723">
    <property type="term" value="F:RNA binding"/>
    <property type="evidence" value="ECO:0007669"/>
    <property type="project" value="InterPro"/>
</dbReference>
<dbReference type="AlphaFoldDB" id="A0A7S9KSC0"/>
<dbReference type="PANTHER" id="PTHR18034:SF3">
    <property type="entry name" value="PRE-MRNA-SPLICING FACTOR CWC22 HOMOLOG"/>
    <property type="match status" value="1"/>
</dbReference>
<evidence type="ECO:0000313" key="11">
    <source>
        <dbReference type="EMBL" id="QPH00571.1"/>
    </source>
</evidence>
<feature type="region of interest" description="Disordered" evidence="9">
    <location>
        <begin position="1"/>
        <end position="61"/>
    </location>
</feature>
<dbReference type="EMBL" id="CP031387">
    <property type="protein sequence ID" value="QPH00571.1"/>
    <property type="molecule type" value="Genomic_DNA"/>
</dbReference>
<evidence type="ECO:0000256" key="9">
    <source>
        <dbReference type="SAM" id="MobiDB-lite"/>
    </source>
</evidence>
<protein>
    <recommendedName>
        <fullName evidence="7">Pre-mRNA-splicing factor CWC22</fullName>
    </recommendedName>
    <alternativeName>
        <fullName evidence="8">Pre-mRNA-splicing factor cwc22</fullName>
    </alternativeName>
</protein>
<feature type="compositionally biased region" description="Basic and acidic residues" evidence="9">
    <location>
        <begin position="8"/>
        <end position="20"/>
    </location>
</feature>
<keyword evidence="4" id="KW-0747">Spliceosome</keyword>
<reference evidence="11 12" key="1">
    <citation type="journal article" date="2018" name="PLoS Genet.">
        <title>Repeat elements organise 3D genome structure and mediate transcription in the filamentous fungus Epichloe festucae.</title>
        <authorList>
            <person name="Winter D.J."/>
            <person name="Ganley A.R.D."/>
            <person name="Young C.A."/>
            <person name="Liachko I."/>
            <person name="Schardl C.L."/>
            <person name="Dupont P.Y."/>
            <person name="Berry D."/>
            <person name="Ram A."/>
            <person name="Scott B."/>
            <person name="Cox M.P."/>
        </authorList>
    </citation>
    <scope>NUCLEOTIDE SEQUENCE [LARGE SCALE GENOMIC DNA]</scope>
    <source>
        <strain evidence="11 12">Fl1</strain>
    </source>
</reference>
<dbReference type="Pfam" id="PF02854">
    <property type="entry name" value="MIF4G"/>
    <property type="match status" value="1"/>
</dbReference>
<dbReference type="SUPFAM" id="SSF48371">
    <property type="entry name" value="ARM repeat"/>
    <property type="match status" value="1"/>
</dbReference>
<keyword evidence="5" id="KW-0508">mRNA splicing</keyword>
<organism evidence="11 12">
    <name type="scientific">Epichloe festucae (strain Fl1)</name>
    <dbReference type="NCBI Taxonomy" id="877507"/>
    <lineage>
        <taxon>Eukaryota</taxon>
        <taxon>Fungi</taxon>
        <taxon>Dikarya</taxon>
        <taxon>Ascomycota</taxon>
        <taxon>Pezizomycotina</taxon>
        <taxon>Sordariomycetes</taxon>
        <taxon>Hypocreomycetidae</taxon>
        <taxon>Hypocreales</taxon>
        <taxon>Clavicipitaceae</taxon>
        <taxon>Epichloe</taxon>
    </lineage>
</organism>